<evidence type="ECO:0000313" key="2">
    <source>
        <dbReference type="EMBL" id="PNW75715.1"/>
    </source>
</evidence>
<proteinExistence type="predicted"/>
<keyword evidence="3" id="KW-1185">Reference proteome</keyword>
<sequence>MPSSPSSPRKKGGPPSPSKAGRTDWVILTPSPGPGAYNPGMNAVQQASERAVFGTAYREQEEKRFVSNLHNQAIPSGDTPGPGAYRTAENRLMRSDNASKFGTAAQRPEVPKESTTKPGPIYELPSTLSAISAGFGSPPTTARGGSRSARGGSPMRDQRSLMSERFPLEHMDTPGPNSYGLVQTDKLSHHGASPRVGFGRATREAATRSSLSTAQLQADPTMTTANETPGAAYETHRSTLNSAQSTVFSKGPAHYSPEKGGSARGPYLGRLHADANKGTEGPGPGTYASSSTLQPAGGAKFGPPSPTRTPKPNEMEVPGPGAHNPNFGALSVRAAASSYSMGANIRTDFTNMAPNTPGPAAYALPSPDRVSQGASAPAYSMGGTGAGGRLSYVPKNTTPSPDNYGRVEDPRDKSPVKKGFSFGLKERTRSDTTISTRYHGPLAAQEAMGTESPGPGCYELPSPTARAGSPATRFGTSGRDSGAKLYISHMHAAAEGFGTASPGPGCYNVADAGGVGSPSRFRAKVAPKFGSSPRFNDKVCTK</sequence>
<feature type="compositionally biased region" description="Basic and acidic residues" evidence="1">
    <location>
        <begin position="405"/>
        <end position="415"/>
    </location>
</feature>
<protein>
    <submittedName>
        <fullName evidence="2">Uncharacterized protein</fullName>
    </submittedName>
</protein>
<dbReference type="RefSeq" id="XP_042918784.1">
    <property type="nucleotide sequence ID" value="XM_043068689.1"/>
</dbReference>
<accession>A0A2K3D5A7</accession>
<feature type="compositionally biased region" description="Low complexity" evidence="1">
    <location>
        <begin position="142"/>
        <end position="153"/>
    </location>
</feature>
<feature type="compositionally biased region" description="Polar residues" evidence="1">
    <location>
        <begin position="238"/>
        <end position="248"/>
    </location>
</feature>
<dbReference type="PaxDb" id="3055-EDP03430"/>
<dbReference type="InterPro" id="IPR051291">
    <property type="entry name" value="CIMAP"/>
</dbReference>
<dbReference type="EMBL" id="CM008973">
    <property type="protein sequence ID" value="PNW75715.1"/>
    <property type="molecule type" value="Genomic_DNA"/>
</dbReference>
<evidence type="ECO:0000256" key="1">
    <source>
        <dbReference type="SAM" id="MobiDB-lite"/>
    </source>
</evidence>
<dbReference type="OrthoDB" id="429991at2759"/>
<feature type="region of interest" description="Disordered" evidence="1">
    <location>
        <begin position="445"/>
        <end position="476"/>
    </location>
</feature>
<reference evidence="2 3" key="1">
    <citation type="journal article" date="2007" name="Science">
        <title>The Chlamydomonas genome reveals the evolution of key animal and plant functions.</title>
        <authorList>
            <person name="Merchant S.S."/>
            <person name="Prochnik S.E."/>
            <person name="Vallon O."/>
            <person name="Harris E.H."/>
            <person name="Karpowicz S.J."/>
            <person name="Witman G.B."/>
            <person name="Terry A."/>
            <person name="Salamov A."/>
            <person name="Fritz-Laylin L.K."/>
            <person name="Marechal-Drouard L."/>
            <person name="Marshall W.F."/>
            <person name="Qu L.H."/>
            <person name="Nelson D.R."/>
            <person name="Sanderfoot A.A."/>
            <person name="Spalding M.H."/>
            <person name="Kapitonov V.V."/>
            <person name="Ren Q."/>
            <person name="Ferris P."/>
            <person name="Lindquist E."/>
            <person name="Shapiro H."/>
            <person name="Lucas S.M."/>
            <person name="Grimwood J."/>
            <person name="Schmutz J."/>
            <person name="Cardol P."/>
            <person name="Cerutti H."/>
            <person name="Chanfreau G."/>
            <person name="Chen C.L."/>
            <person name="Cognat V."/>
            <person name="Croft M.T."/>
            <person name="Dent R."/>
            <person name="Dutcher S."/>
            <person name="Fernandez E."/>
            <person name="Fukuzawa H."/>
            <person name="Gonzalez-Ballester D."/>
            <person name="Gonzalez-Halphen D."/>
            <person name="Hallmann A."/>
            <person name="Hanikenne M."/>
            <person name="Hippler M."/>
            <person name="Inwood W."/>
            <person name="Jabbari K."/>
            <person name="Kalanon M."/>
            <person name="Kuras R."/>
            <person name="Lefebvre P.A."/>
            <person name="Lemaire S.D."/>
            <person name="Lobanov A.V."/>
            <person name="Lohr M."/>
            <person name="Manuell A."/>
            <person name="Meier I."/>
            <person name="Mets L."/>
            <person name="Mittag M."/>
            <person name="Mittelmeier T."/>
            <person name="Moroney J.V."/>
            <person name="Moseley J."/>
            <person name="Napoli C."/>
            <person name="Nedelcu A.M."/>
            <person name="Niyogi K."/>
            <person name="Novoselov S.V."/>
            <person name="Paulsen I.T."/>
            <person name="Pazour G."/>
            <person name="Purton S."/>
            <person name="Ral J.P."/>
            <person name="Riano-Pachon D.M."/>
            <person name="Riekhof W."/>
            <person name="Rymarquis L."/>
            <person name="Schroda M."/>
            <person name="Stern D."/>
            <person name="Umen J."/>
            <person name="Willows R."/>
            <person name="Wilson N."/>
            <person name="Zimmer S.L."/>
            <person name="Allmer J."/>
            <person name="Balk J."/>
            <person name="Bisova K."/>
            <person name="Chen C.J."/>
            <person name="Elias M."/>
            <person name="Gendler K."/>
            <person name="Hauser C."/>
            <person name="Lamb M.R."/>
            <person name="Ledford H."/>
            <person name="Long J.C."/>
            <person name="Minagawa J."/>
            <person name="Page M.D."/>
            <person name="Pan J."/>
            <person name="Pootakham W."/>
            <person name="Roje S."/>
            <person name="Rose A."/>
            <person name="Stahlberg E."/>
            <person name="Terauchi A.M."/>
            <person name="Yang P."/>
            <person name="Ball S."/>
            <person name="Bowler C."/>
            <person name="Dieckmann C.L."/>
            <person name="Gladyshev V.N."/>
            <person name="Green P."/>
            <person name="Jorgensen R."/>
            <person name="Mayfield S."/>
            <person name="Mueller-Roeber B."/>
            <person name="Rajamani S."/>
            <person name="Sayre R.T."/>
            <person name="Brokstein P."/>
            <person name="Dubchak I."/>
            <person name="Goodstein D."/>
            <person name="Hornick L."/>
            <person name="Huang Y.W."/>
            <person name="Jhaveri J."/>
            <person name="Luo Y."/>
            <person name="Martinez D."/>
            <person name="Ngau W.C."/>
            <person name="Otillar B."/>
            <person name="Poliakov A."/>
            <person name="Porter A."/>
            <person name="Szajkowski L."/>
            <person name="Werner G."/>
            <person name="Zhou K."/>
            <person name="Grigoriev I.V."/>
            <person name="Rokhsar D.S."/>
            <person name="Grossman A.R."/>
        </authorList>
    </citation>
    <scope>NUCLEOTIDE SEQUENCE [LARGE SCALE GENOMIC DNA]</scope>
    <source>
        <strain evidence="3">CC-503</strain>
    </source>
</reference>
<dbReference type="PANTHER" id="PTHR21580">
    <property type="entry name" value="SHIPPO-1-RELATED"/>
    <property type="match status" value="1"/>
</dbReference>
<name>A0A2K3D5A7_CHLRE</name>
<feature type="region of interest" description="Disordered" evidence="1">
    <location>
        <begin position="367"/>
        <end position="419"/>
    </location>
</feature>
<organism evidence="2 3">
    <name type="scientific">Chlamydomonas reinhardtii</name>
    <name type="common">Chlamydomonas smithii</name>
    <dbReference type="NCBI Taxonomy" id="3055"/>
    <lineage>
        <taxon>Eukaryota</taxon>
        <taxon>Viridiplantae</taxon>
        <taxon>Chlorophyta</taxon>
        <taxon>core chlorophytes</taxon>
        <taxon>Chlorophyceae</taxon>
        <taxon>CS clade</taxon>
        <taxon>Chlamydomonadales</taxon>
        <taxon>Chlamydomonadaceae</taxon>
        <taxon>Chlamydomonas</taxon>
    </lineage>
</organism>
<dbReference type="Proteomes" id="UP000006906">
    <property type="component" value="Chromosome 12"/>
</dbReference>
<dbReference type="InterPro" id="IPR010736">
    <property type="entry name" value="SHIPPO-rpt"/>
</dbReference>
<feature type="compositionally biased region" description="Polar residues" evidence="1">
    <location>
        <begin position="207"/>
        <end position="227"/>
    </location>
</feature>
<dbReference type="Gramene" id="PNW75715">
    <property type="protein sequence ID" value="PNW75715"/>
    <property type="gene ID" value="CHLRE_12g538050v5"/>
</dbReference>
<dbReference type="OMA" id="RFPLEHM"/>
<dbReference type="Pfam" id="PF07004">
    <property type="entry name" value="SHIPPO-rpt"/>
    <property type="match status" value="5"/>
</dbReference>
<evidence type="ECO:0000313" key="3">
    <source>
        <dbReference type="Proteomes" id="UP000006906"/>
    </source>
</evidence>
<dbReference type="PANTHER" id="PTHR21580:SF28">
    <property type="entry name" value="BOREALIN N-TERMINAL DOMAIN-CONTAINING PROTEIN-RELATED"/>
    <property type="match status" value="1"/>
</dbReference>
<feature type="region of interest" description="Disordered" evidence="1">
    <location>
        <begin position="1"/>
        <end position="25"/>
    </location>
</feature>
<dbReference type="ExpressionAtlas" id="A0A2K3D5A7">
    <property type="expression patterns" value="baseline and differential"/>
</dbReference>
<dbReference type="AlphaFoldDB" id="A0A2K3D5A7"/>
<dbReference type="InParanoid" id="A0A2K3D5A7"/>
<gene>
    <name evidence="2" type="ORF">CHLRE_12g538050v5</name>
</gene>
<feature type="region of interest" description="Disordered" evidence="1">
    <location>
        <begin position="70"/>
        <end position="328"/>
    </location>
</feature>
<dbReference type="GeneID" id="5718454"/>
<dbReference type="KEGG" id="cre:CHLRE_12g538050v5"/>